<dbReference type="Proteomes" id="UP001139000">
    <property type="component" value="Unassembled WGS sequence"/>
</dbReference>
<evidence type="ECO:0000313" key="1">
    <source>
        <dbReference type="EMBL" id="MCF0065312.1"/>
    </source>
</evidence>
<dbReference type="AlphaFoldDB" id="A0A9X1PPZ1"/>
<organism evidence="1 2">
    <name type="scientific">Dyadobacter chenwenxiniae</name>
    <dbReference type="NCBI Taxonomy" id="2906456"/>
    <lineage>
        <taxon>Bacteria</taxon>
        <taxon>Pseudomonadati</taxon>
        <taxon>Bacteroidota</taxon>
        <taxon>Cytophagia</taxon>
        <taxon>Cytophagales</taxon>
        <taxon>Spirosomataceae</taxon>
        <taxon>Dyadobacter</taxon>
    </lineage>
</organism>
<dbReference type="RefSeq" id="WP_234658301.1">
    <property type="nucleotide sequence ID" value="NZ_CP094997.1"/>
</dbReference>
<dbReference type="EMBL" id="JAJTTC010000010">
    <property type="protein sequence ID" value="MCF0065312.1"/>
    <property type="molecule type" value="Genomic_DNA"/>
</dbReference>
<gene>
    <name evidence="1" type="ORF">LXM26_27610</name>
</gene>
<accession>A0A9X1PPZ1</accession>
<proteinExistence type="predicted"/>
<comment type="caution">
    <text evidence="1">The sequence shown here is derived from an EMBL/GenBank/DDBJ whole genome shotgun (WGS) entry which is preliminary data.</text>
</comment>
<evidence type="ECO:0008006" key="3">
    <source>
        <dbReference type="Google" id="ProtNLM"/>
    </source>
</evidence>
<evidence type="ECO:0000313" key="2">
    <source>
        <dbReference type="Proteomes" id="UP001139000"/>
    </source>
</evidence>
<sequence>MKEFLLTILFATLSVDAFCQNPNTLFVTYSRSKPEPVYNRDVQGGAGYKAVASHSFGLRYFMKSSKIITLETGIDYSQFDFKLDYVGMPDIVIPDITQSIKVVSIPVYAHLTFLKYLFINGGLLLDAEIDKKDSDIDKQTGIGLGLGAGLKYSYKHANIFLNPFFERHGLMSFGKQESGVRQSVINPGVRIGLGYSF</sequence>
<name>A0A9X1PPZ1_9BACT</name>
<reference evidence="1" key="1">
    <citation type="submission" date="2021-12" db="EMBL/GenBank/DDBJ databases">
        <title>Novel species in genus Dyadobacter.</title>
        <authorList>
            <person name="Ma C."/>
        </authorList>
    </citation>
    <scope>NUCLEOTIDE SEQUENCE</scope>
    <source>
        <strain evidence="1">LJ419</strain>
    </source>
</reference>
<keyword evidence="2" id="KW-1185">Reference proteome</keyword>
<protein>
    <recommendedName>
        <fullName evidence="3">Outer membrane protein beta-barrel domain-containing protein</fullName>
    </recommendedName>
</protein>